<evidence type="ECO:0000256" key="12">
    <source>
        <dbReference type="RuleBase" id="RU362085"/>
    </source>
</evidence>
<keyword evidence="9" id="KW-0413">Isomerase</keyword>
<gene>
    <name evidence="15" type="ORF">SAMN05660453_1181</name>
</gene>
<dbReference type="GO" id="GO:0005524">
    <property type="term" value="F:ATP binding"/>
    <property type="evidence" value="ECO:0007669"/>
    <property type="project" value="UniProtKB-UniRule"/>
</dbReference>
<evidence type="ECO:0000256" key="10">
    <source>
        <dbReference type="ARBA" id="ARBA00048954"/>
    </source>
</evidence>
<dbReference type="SUPFAM" id="SSF52540">
    <property type="entry name" value="P-loop containing nucleoside triphosphate hydrolases"/>
    <property type="match status" value="1"/>
</dbReference>
<reference evidence="15 16" key="1">
    <citation type="submission" date="2016-10" db="EMBL/GenBank/DDBJ databases">
        <authorList>
            <person name="de Groot N.N."/>
        </authorList>
    </citation>
    <scope>NUCLEOTIDE SEQUENCE [LARGE SCALE GENOMIC DNA]</scope>
    <source>
        <strain evidence="15 16">DSM 19113</strain>
    </source>
</reference>
<feature type="domain" description="SF4 helicase" evidence="14">
    <location>
        <begin position="186"/>
        <end position="475"/>
    </location>
</feature>
<dbReference type="InterPro" id="IPR016136">
    <property type="entry name" value="DNA_helicase_N/primase_C"/>
</dbReference>
<dbReference type="Pfam" id="PF00772">
    <property type="entry name" value="DnaB"/>
    <property type="match status" value="1"/>
</dbReference>
<dbReference type="InterPro" id="IPR036185">
    <property type="entry name" value="DNA_heli_DnaB-like_N_sf"/>
</dbReference>
<keyword evidence="2 12" id="KW-0639">Primosome</keyword>
<dbReference type="EMBL" id="FOLI01000006">
    <property type="protein sequence ID" value="SFC14897.1"/>
    <property type="molecule type" value="Genomic_DNA"/>
</dbReference>
<evidence type="ECO:0000256" key="3">
    <source>
        <dbReference type="ARBA" id="ARBA00022705"/>
    </source>
</evidence>
<evidence type="ECO:0000256" key="7">
    <source>
        <dbReference type="ARBA" id="ARBA00022840"/>
    </source>
</evidence>
<dbReference type="PANTHER" id="PTHR30153:SF2">
    <property type="entry name" value="REPLICATIVE DNA HELICASE"/>
    <property type="match status" value="1"/>
</dbReference>
<dbReference type="Proteomes" id="UP000199376">
    <property type="component" value="Unassembled WGS sequence"/>
</dbReference>
<evidence type="ECO:0000256" key="8">
    <source>
        <dbReference type="ARBA" id="ARBA00023125"/>
    </source>
</evidence>
<comment type="similarity">
    <text evidence="1 12">Belongs to the helicase family. DnaB subfamily.</text>
</comment>
<dbReference type="NCBIfam" id="TIGR00665">
    <property type="entry name" value="DnaB"/>
    <property type="match status" value="1"/>
</dbReference>
<dbReference type="EC" id="5.6.2.3" evidence="11 12"/>
<evidence type="ECO:0000256" key="6">
    <source>
        <dbReference type="ARBA" id="ARBA00022806"/>
    </source>
</evidence>
<evidence type="ECO:0000256" key="4">
    <source>
        <dbReference type="ARBA" id="ARBA00022741"/>
    </source>
</evidence>
<dbReference type="InterPro" id="IPR027417">
    <property type="entry name" value="P-loop_NTPase"/>
</dbReference>
<name>A0A1I1GSY7_9LACO</name>
<keyword evidence="4 12" id="KW-0547">Nucleotide-binding</keyword>
<comment type="catalytic activity">
    <reaction evidence="10 12">
        <text>ATP + H2O = ADP + phosphate + H(+)</text>
        <dbReference type="Rhea" id="RHEA:13065"/>
        <dbReference type="ChEBI" id="CHEBI:15377"/>
        <dbReference type="ChEBI" id="CHEBI:15378"/>
        <dbReference type="ChEBI" id="CHEBI:30616"/>
        <dbReference type="ChEBI" id="CHEBI:43474"/>
        <dbReference type="ChEBI" id="CHEBI:456216"/>
        <dbReference type="EC" id="5.6.2.3"/>
    </reaction>
</comment>
<dbReference type="Pfam" id="PF03796">
    <property type="entry name" value="DnaB_C"/>
    <property type="match status" value="1"/>
</dbReference>
<evidence type="ECO:0000256" key="9">
    <source>
        <dbReference type="ARBA" id="ARBA00023235"/>
    </source>
</evidence>
<protein>
    <recommendedName>
        <fullName evidence="11 12">Replicative DNA helicase</fullName>
        <ecNumber evidence="11 12">5.6.2.3</ecNumber>
    </recommendedName>
</protein>
<accession>A0A1I1GSY7</accession>
<keyword evidence="6 12" id="KW-0347">Helicase</keyword>
<evidence type="ECO:0000313" key="15">
    <source>
        <dbReference type="EMBL" id="SFC14897.1"/>
    </source>
</evidence>
<evidence type="ECO:0000256" key="5">
    <source>
        <dbReference type="ARBA" id="ARBA00022801"/>
    </source>
</evidence>
<keyword evidence="7 12" id="KW-0067">ATP-binding</keyword>
<dbReference type="OrthoDB" id="9773982at2"/>
<dbReference type="GO" id="GO:0016887">
    <property type="term" value="F:ATP hydrolysis activity"/>
    <property type="evidence" value="ECO:0007669"/>
    <property type="project" value="RHEA"/>
</dbReference>
<dbReference type="GO" id="GO:0006269">
    <property type="term" value="P:DNA replication, synthesis of primer"/>
    <property type="evidence" value="ECO:0007669"/>
    <property type="project" value="UniProtKB-UniRule"/>
</dbReference>
<dbReference type="InterPro" id="IPR007694">
    <property type="entry name" value="DNA_helicase_DnaB-like_C"/>
</dbReference>
<dbReference type="NCBIfam" id="NF004384">
    <property type="entry name" value="PRK05748.1"/>
    <property type="match status" value="1"/>
</dbReference>
<evidence type="ECO:0000256" key="1">
    <source>
        <dbReference type="ARBA" id="ARBA00008428"/>
    </source>
</evidence>
<comment type="function">
    <text evidence="12">The main replicative DNA helicase, it participates in initiation and elongation during chromosome replication. Travels ahead of the DNA replisome, separating dsDNA into templates for DNA synthesis. A processive ATP-dependent 5'-3' DNA helicase it has DNA-dependent ATPase activity.</text>
</comment>
<dbReference type="InterPro" id="IPR007692">
    <property type="entry name" value="DNA_helicase_DnaB"/>
</dbReference>
<dbReference type="PANTHER" id="PTHR30153">
    <property type="entry name" value="REPLICATIVE DNA HELICASE DNAB"/>
    <property type="match status" value="1"/>
</dbReference>
<keyword evidence="16" id="KW-1185">Reference proteome</keyword>
<evidence type="ECO:0000256" key="11">
    <source>
        <dbReference type="NCBIfam" id="TIGR00665"/>
    </source>
</evidence>
<dbReference type="FunFam" id="1.10.860.10:FF:000001">
    <property type="entry name" value="Replicative DNA helicase"/>
    <property type="match status" value="1"/>
</dbReference>
<keyword evidence="5 12" id="KW-0378">Hydrolase</keyword>
<dbReference type="STRING" id="283737.SAMN05660453_1181"/>
<keyword evidence="8 12" id="KW-0238">DNA-binding</keyword>
<dbReference type="SUPFAM" id="SSF48024">
    <property type="entry name" value="N-terminal domain of DnaB helicase"/>
    <property type="match status" value="1"/>
</dbReference>
<dbReference type="InterPro" id="IPR007693">
    <property type="entry name" value="DNA_helicase_DnaB-like_N"/>
</dbReference>
<dbReference type="GO" id="GO:1990077">
    <property type="term" value="C:primosome complex"/>
    <property type="evidence" value="ECO:0007669"/>
    <property type="project" value="UniProtKB-UniRule"/>
</dbReference>
<dbReference type="GO" id="GO:0005829">
    <property type="term" value="C:cytosol"/>
    <property type="evidence" value="ECO:0007669"/>
    <property type="project" value="TreeGrafter"/>
</dbReference>
<feature type="region of interest" description="Disordered" evidence="13">
    <location>
        <begin position="472"/>
        <end position="496"/>
    </location>
</feature>
<proteinExistence type="inferred from homology"/>
<organism evidence="15 16">
    <name type="scientific">Fructobacillus durionis</name>
    <dbReference type="NCBI Taxonomy" id="283737"/>
    <lineage>
        <taxon>Bacteria</taxon>
        <taxon>Bacillati</taxon>
        <taxon>Bacillota</taxon>
        <taxon>Bacilli</taxon>
        <taxon>Lactobacillales</taxon>
        <taxon>Lactobacillaceae</taxon>
        <taxon>Fructobacillus</taxon>
    </lineage>
</organism>
<dbReference type="Gene3D" id="1.10.860.10">
    <property type="entry name" value="DNAb Helicase, Chain A"/>
    <property type="match status" value="1"/>
</dbReference>
<sequence>MADVSLMANEYRQAPQDIEAEKAVFGAIFFDVKSDTAMVTAQAILEPKDFYRTAHQEIFKAMQSLVDDDRPIDVLTLQDKLNANQQLENVGGIAYLAELAESTASAANLKHYANIVHEKAVLRRLIETLTKNMSLAYDGGTDSTKLLEEVSHEVDQLAQDRGNDELRRIQDVIVEFQENLDAAVDNDSDIVGLATGYPELDKLTHGFREDQMIVIGARPAVGKTAFVLNIAKNVAKTEAVPVVIFSLEMGAVDLVTRLVASEGSIDSNHITTGQMEKDDWASLTMAIQSLSNMKIYMDDTPGIRMTQIASKLRQLEKDLLANMSEDERDENPHPLGMVMIDYLGLIESSNTESRQQAVSEISRSIKKLSKELRTPIIALAQLSRGVEQRTDKRPVLSDLRESGSIEQDADIVAFLYRDDYYRDEGDEDGAGAPEEEQDSVPIEVILEKNRAGARGTATLMFNKPTFKFADRAPEYRAGGPENGPIPPAPANMNNSW</sequence>
<evidence type="ECO:0000259" key="14">
    <source>
        <dbReference type="PROSITE" id="PS51199"/>
    </source>
</evidence>
<evidence type="ECO:0000256" key="13">
    <source>
        <dbReference type="SAM" id="MobiDB-lite"/>
    </source>
</evidence>
<dbReference type="Gene3D" id="3.40.50.300">
    <property type="entry name" value="P-loop containing nucleotide triphosphate hydrolases"/>
    <property type="match status" value="1"/>
</dbReference>
<dbReference type="PROSITE" id="PS51199">
    <property type="entry name" value="SF4_HELICASE"/>
    <property type="match status" value="1"/>
</dbReference>
<evidence type="ECO:0000256" key="2">
    <source>
        <dbReference type="ARBA" id="ARBA00022515"/>
    </source>
</evidence>
<dbReference type="AlphaFoldDB" id="A0A1I1GSY7"/>
<dbReference type="RefSeq" id="WP_091502965.1">
    <property type="nucleotide sequence ID" value="NZ_FOLI01000006.1"/>
</dbReference>
<keyword evidence="3 12" id="KW-0235">DNA replication</keyword>
<dbReference type="GO" id="GO:0043139">
    <property type="term" value="F:5'-3' DNA helicase activity"/>
    <property type="evidence" value="ECO:0007669"/>
    <property type="project" value="UniProtKB-EC"/>
</dbReference>
<dbReference type="CDD" id="cd00984">
    <property type="entry name" value="DnaB_C"/>
    <property type="match status" value="1"/>
</dbReference>
<dbReference type="GO" id="GO:0003677">
    <property type="term" value="F:DNA binding"/>
    <property type="evidence" value="ECO:0007669"/>
    <property type="project" value="UniProtKB-UniRule"/>
</dbReference>
<evidence type="ECO:0000313" key="16">
    <source>
        <dbReference type="Proteomes" id="UP000199376"/>
    </source>
</evidence>